<comment type="caution">
    <text evidence="15">The sequence shown here is derived from an EMBL/GenBank/DDBJ whole genome shotgun (WGS) entry which is preliminary data.</text>
</comment>
<comment type="cofactor">
    <cofactor evidence="13">
        <name>Mg(2+)</name>
        <dbReference type="ChEBI" id="CHEBI:18420"/>
    </cofactor>
    <cofactor evidence="13">
        <name>Mn(2+)</name>
        <dbReference type="ChEBI" id="CHEBI:29035"/>
    </cofactor>
    <text evidence="13">Mg(2+) or Mn(2+) required for ssDNA cleavage activity.</text>
</comment>
<dbReference type="GO" id="GO:0004527">
    <property type="term" value="F:exonuclease activity"/>
    <property type="evidence" value="ECO:0007669"/>
    <property type="project" value="UniProtKB-KW"/>
</dbReference>
<dbReference type="Gene3D" id="3.90.320.10">
    <property type="match status" value="1"/>
</dbReference>
<keyword evidence="10 13" id="KW-0411">Iron-sulfur</keyword>
<dbReference type="InterPro" id="IPR011604">
    <property type="entry name" value="PDDEXK-like_dom_sf"/>
</dbReference>
<evidence type="ECO:0000256" key="13">
    <source>
        <dbReference type="RuleBase" id="RU365022"/>
    </source>
</evidence>
<evidence type="ECO:0000259" key="14">
    <source>
        <dbReference type="Pfam" id="PF01930"/>
    </source>
</evidence>
<feature type="domain" description="DUF83" evidence="14">
    <location>
        <begin position="26"/>
        <end position="213"/>
    </location>
</feature>
<dbReference type="eggNOG" id="COG1468">
    <property type="taxonomic scope" value="Bacteria"/>
</dbReference>
<comment type="cofactor">
    <cofactor evidence="13">
        <name>iron-sulfur cluster</name>
        <dbReference type="ChEBI" id="CHEBI:30408"/>
    </cofactor>
</comment>
<dbReference type="InterPro" id="IPR022765">
    <property type="entry name" value="Dna2/Cas4_DUF83"/>
</dbReference>
<evidence type="ECO:0000256" key="3">
    <source>
        <dbReference type="ARBA" id="ARBA00012768"/>
    </source>
</evidence>
<keyword evidence="5 13" id="KW-0540">Nuclease</keyword>
<dbReference type="InterPro" id="IPR051827">
    <property type="entry name" value="Cas4_exonuclease"/>
</dbReference>
<gene>
    <name evidence="15" type="ORF">BBOH_1657</name>
</gene>
<evidence type="ECO:0000256" key="7">
    <source>
        <dbReference type="ARBA" id="ARBA00022801"/>
    </source>
</evidence>
<keyword evidence="16" id="KW-1185">Reference proteome</keyword>
<evidence type="ECO:0000313" key="16">
    <source>
        <dbReference type="Proteomes" id="UP000029096"/>
    </source>
</evidence>
<dbReference type="AlphaFoldDB" id="A0A086ZEH6"/>
<dbReference type="Proteomes" id="UP000029096">
    <property type="component" value="Unassembled WGS sequence"/>
</dbReference>
<evidence type="ECO:0000256" key="11">
    <source>
        <dbReference type="ARBA" id="ARBA00023118"/>
    </source>
</evidence>
<keyword evidence="6 13" id="KW-0479">Metal-binding</keyword>
<keyword evidence="7 13" id="KW-0378">Hydrolase</keyword>
<dbReference type="EMBL" id="JGYP01000005">
    <property type="protein sequence ID" value="KFI44926.1"/>
    <property type="molecule type" value="Genomic_DNA"/>
</dbReference>
<evidence type="ECO:0000256" key="12">
    <source>
        <dbReference type="ARBA" id="ARBA00023211"/>
    </source>
</evidence>
<dbReference type="NCBIfam" id="TIGR00372">
    <property type="entry name" value="cas4"/>
    <property type="match status" value="1"/>
</dbReference>
<sequence>MMTNTNKLGSSCEPVDYPEDDWLALSGIQHYAFCKRQWALIHVEQLWDDNARTTSGSIEHKRADDYKQSESRGDLLIMRSLRVFSRRLGITGICDVVEFHRDPQGVRLHGREGAWAAYPVEYKHGRSKAGDEDRLQLCAEAMCLEEMLGCDIPRAALFYKGTQRREMVDLDEPLRDRVIATFKQMHDLYERRLTPKPRRTKACNACSLNNLCMPELEKRQSAKRYIKQTLAEAE</sequence>
<evidence type="ECO:0000256" key="1">
    <source>
        <dbReference type="ARBA" id="ARBA00001966"/>
    </source>
</evidence>
<accession>A0A086ZEH6</accession>
<comment type="similarity">
    <text evidence="2 13">Belongs to the CRISPR-associated exonuclease Cas4 family.</text>
</comment>
<dbReference type="STRING" id="1437606.BBOH_1657"/>
<keyword evidence="11 13" id="KW-0051">Antiviral defense</keyword>
<reference evidence="15 16" key="1">
    <citation type="submission" date="2014-03" db="EMBL/GenBank/DDBJ databases">
        <title>Genomics of Bifidobacteria.</title>
        <authorList>
            <person name="Ventura M."/>
            <person name="Milani C."/>
            <person name="Lugli G.A."/>
        </authorList>
    </citation>
    <scope>NUCLEOTIDE SEQUENCE [LARGE SCALE GENOMIC DNA]</scope>
    <source>
        <strain evidence="15 16">DSM 22767</strain>
    </source>
</reference>
<organism evidence="15 16">
    <name type="scientific">Bifidobacterium bohemicum DSM 22767</name>
    <dbReference type="NCBI Taxonomy" id="1437606"/>
    <lineage>
        <taxon>Bacteria</taxon>
        <taxon>Bacillati</taxon>
        <taxon>Actinomycetota</taxon>
        <taxon>Actinomycetes</taxon>
        <taxon>Bifidobacteriales</taxon>
        <taxon>Bifidobacteriaceae</taxon>
        <taxon>Bifidobacterium</taxon>
    </lineage>
</organism>
<evidence type="ECO:0000313" key="15">
    <source>
        <dbReference type="EMBL" id="KFI44926.1"/>
    </source>
</evidence>
<dbReference type="GO" id="GO:0046872">
    <property type="term" value="F:metal ion binding"/>
    <property type="evidence" value="ECO:0007669"/>
    <property type="project" value="UniProtKB-KW"/>
</dbReference>
<proteinExistence type="inferred from homology"/>
<dbReference type="InterPro" id="IPR013343">
    <property type="entry name" value="CRISPR-assoc_prot_Cas4"/>
</dbReference>
<dbReference type="PANTHER" id="PTHR36531:SF6">
    <property type="entry name" value="DNA REPLICATION ATP-DEPENDENT HELICASE_NUCLEASE DNA2"/>
    <property type="match status" value="1"/>
</dbReference>
<evidence type="ECO:0000256" key="8">
    <source>
        <dbReference type="ARBA" id="ARBA00022839"/>
    </source>
</evidence>
<keyword evidence="8 13" id="KW-0269">Exonuclease</keyword>
<dbReference type="EC" id="3.1.12.1" evidence="3 13"/>
<name>A0A086ZEH6_9BIFI</name>
<evidence type="ECO:0000256" key="4">
    <source>
        <dbReference type="ARBA" id="ARBA00020049"/>
    </source>
</evidence>
<comment type="cofactor">
    <cofactor evidence="1">
        <name>[4Fe-4S] cluster</name>
        <dbReference type="ChEBI" id="CHEBI:49883"/>
    </cofactor>
</comment>
<keyword evidence="12 13" id="KW-0464">Manganese</keyword>
<dbReference type="PANTHER" id="PTHR36531">
    <property type="entry name" value="CRISPR-ASSOCIATED EXONUCLEASE CAS4"/>
    <property type="match status" value="1"/>
</dbReference>
<protein>
    <recommendedName>
        <fullName evidence="4 13">CRISPR-associated exonuclease Cas4</fullName>
        <ecNumber evidence="3 13">3.1.12.1</ecNumber>
    </recommendedName>
</protein>
<evidence type="ECO:0000256" key="10">
    <source>
        <dbReference type="ARBA" id="ARBA00023014"/>
    </source>
</evidence>
<evidence type="ECO:0000256" key="9">
    <source>
        <dbReference type="ARBA" id="ARBA00023004"/>
    </source>
</evidence>
<evidence type="ECO:0000256" key="5">
    <source>
        <dbReference type="ARBA" id="ARBA00022722"/>
    </source>
</evidence>
<comment type="function">
    <text evidence="13">CRISPR (clustered regularly interspaced short palindromic repeat) is an adaptive immune system that provides protection against mobile genetic elements (viruses, transposable elements and conjugative plasmids). CRISPR clusters contain sequences complementary to antecedent mobile elements and target invading nucleic acids. CRISPR clusters are transcribed and processed into CRISPR RNA (crRNA).</text>
</comment>
<dbReference type="GO" id="GO:0051607">
    <property type="term" value="P:defense response to virus"/>
    <property type="evidence" value="ECO:0007669"/>
    <property type="project" value="UniProtKB-KW"/>
</dbReference>
<dbReference type="Pfam" id="PF01930">
    <property type="entry name" value="Cas_Cas4"/>
    <property type="match status" value="1"/>
</dbReference>
<keyword evidence="9 13" id="KW-0408">Iron</keyword>
<evidence type="ECO:0000256" key="2">
    <source>
        <dbReference type="ARBA" id="ARBA00009189"/>
    </source>
</evidence>
<dbReference type="GO" id="GO:0051536">
    <property type="term" value="F:iron-sulfur cluster binding"/>
    <property type="evidence" value="ECO:0007669"/>
    <property type="project" value="UniProtKB-KW"/>
</dbReference>
<evidence type="ECO:0000256" key="6">
    <source>
        <dbReference type="ARBA" id="ARBA00022723"/>
    </source>
</evidence>